<evidence type="ECO:0000256" key="1">
    <source>
        <dbReference type="SAM" id="MobiDB-lite"/>
    </source>
</evidence>
<evidence type="ECO:0000256" key="2">
    <source>
        <dbReference type="SAM" id="SignalP"/>
    </source>
</evidence>
<dbReference type="InterPro" id="IPR019076">
    <property type="entry name" value="Spore_lipoprot_YhcN/YlaJ-like"/>
</dbReference>
<evidence type="ECO:0000313" key="3">
    <source>
        <dbReference type="EMBL" id="MDQ0224732.1"/>
    </source>
</evidence>
<proteinExistence type="predicted"/>
<dbReference type="EMBL" id="JAUSTZ010000002">
    <property type="protein sequence ID" value="MDQ0224732.1"/>
    <property type="molecule type" value="Genomic_DNA"/>
</dbReference>
<keyword evidence="2" id="KW-0732">Signal</keyword>
<reference evidence="3 4" key="1">
    <citation type="submission" date="2023-07" db="EMBL/GenBank/DDBJ databases">
        <title>Genomic Encyclopedia of Type Strains, Phase IV (KMG-IV): sequencing the most valuable type-strain genomes for metagenomic binning, comparative biology and taxonomic classification.</title>
        <authorList>
            <person name="Goeker M."/>
        </authorList>
    </citation>
    <scope>NUCLEOTIDE SEQUENCE [LARGE SCALE GENOMIC DNA]</scope>
    <source>
        <strain evidence="3 4">DSM 17723</strain>
    </source>
</reference>
<gene>
    <name evidence="3" type="ORF">J2S02_001061</name>
</gene>
<dbReference type="Proteomes" id="UP001232245">
    <property type="component" value="Unassembled WGS sequence"/>
</dbReference>
<feature type="region of interest" description="Disordered" evidence="1">
    <location>
        <begin position="68"/>
        <end position="113"/>
    </location>
</feature>
<feature type="compositionally biased region" description="Low complexity" evidence="1">
    <location>
        <begin position="73"/>
        <end position="82"/>
    </location>
</feature>
<organism evidence="3 4">
    <name type="scientific">Metabacillus niabensis</name>
    <dbReference type="NCBI Taxonomy" id="324854"/>
    <lineage>
        <taxon>Bacteria</taxon>
        <taxon>Bacillati</taxon>
        <taxon>Bacillota</taxon>
        <taxon>Bacilli</taxon>
        <taxon>Bacillales</taxon>
        <taxon>Bacillaceae</taxon>
        <taxon>Metabacillus</taxon>
    </lineage>
</organism>
<name>A0ABT9YXT0_9BACI</name>
<sequence length="250" mass="27843">MNMPKKFTSLTAIALLTTGLSACNGNNDAMDTNNNGNNGNAQPIGYYSNENTNVENEGPVTEMMDGMNRDQRGNGNANQQGGYFRRVNDRNNDNDTTNRIAPLGNEDNGLVRDNRYSRSDANYHGHLNDEDYYNRGDRQLSDKVSNAVEKMDNVENANVLVTDDNIIVAVDTNDNNNRAMKDEITKKVKNMAKGRNIQVVTDEATITRVRNISNNMNNGGDRKTIDADITELMNDIGDTIRRPFNGNQNQ</sequence>
<dbReference type="Pfam" id="PF09580">
    <property type="entry name" value="Spore_YhcN_YlaJ"/>
    <property type="match status" value="1"/>
</dbReference>
<feature type="signal peptide" evidence="2">
    <location>
        <begin position="1"/>
        <end position="22"/>
    </location>
</feature>
<dbReference type="PROSITE" id="PS51257">
    <property type="entry name" value="PROKAR_LIPOPROTEIN"/>
    <property type="match status" value="1"/>
</dbReference>
<comment type="caution">
    <text evidence="3">The sequence shown here is derived from an EMBL/GenBank/DDBJ whole genome shotgun (WGS) entry which is preliminary data.</text>
</comment>
<feature type="chain" id="PRO_5047532562" evidence="2">
    <location>
        <begin position="23"/>
        <end position="250"/>
    </location>
</feature>
<keyword evidence="4" id="KW-1185">Reference proteome</keyword>
<evidence type="ECO:0000313" key="4">
    <source>
        <dbReference type="Proteomes" id="UP001232245"/>
    </source>
</evidence>
<protein>
    <submittedName>
        <fullName evidence="3">Spore cortex protein</fullName>
    </submittedName>
</protein>
<accession>A0ABT9YXT0</accession>